<protein>
    <recommendedName>
        <fullName evidence="4">Serine-type D-Ala-D-Ala carboxypeptidase</fullName>
    </recommendedName>
</protein>
<dbReference type="SUPFAM" id="SSF56601">
    <property type="entry name" value="beta-lactamase/transpeptidase-like"/>
    <property type="match status" value="1"/>
</dbReference>
<dbReference type="Pfam" id="PF02113">
    <property type="entry name" value="Peptidase_S13"/>
    <property type="match status" value="2"/>
</dbReference>
<reference evidence="3" key="1">
    <citation type="submission" date="2018-07" db="EMBL/GenBank/DDBJ databases">
        <authorList>
            <consortium name="Genoscope - CEA"/>
            <person name="William W."/>
        </authorList>
    </citation>
    <scope>NUCLEOTIDE SEQUENCE</scope>
    <source>
        <strain evidence="3">IK1</strain>
    </source>
</reference>
<accession>A0A653A007</accession>
<name>A0A653A007_UNCDX</name>
<keyword evidence="2" id="KW-0378">Hydrolase</keyword>
<dbReference type="InterPro" id="IPR000667">
    <property type="entry name" value="Peptidase_S13"/>
</dbReference>
<dbReference type="InterPro" id="IPR012338">
    <property type="entry name" value="Beta-lactam/transpept-like"/>
</dbReference>
<dbReference type="Gene3D" id="3.40.710.10">
    <property type="entry name" value="DD-peptidase/beta-lactamase superfamily"/>
    <property type="match status" value="2"/>
</dbReference>
<evidence type="ECO:0000313" key="3">
    <source>
        <dbReference type="EMBL" id="VBB41344.1"/>
    </source>
</evidence>
<organism evidence="3">
    <name type="scientific">Uncultured Desulfatiglans sp</name>
    <dbReference type="NCBI Taxonomy" id="1748965"/>
    <lineage>
        <taxon>Bacteria</taxon>
        <taxon>Pseudomonadati</taxon>
        <taxon>Thermodesulfobacteriota</taxon>
        <taxon>Desulfobacteria</taxon>
        <taxon>Desulfatiglandales</taxon>
        <taxon>Desulfatiglandaceae</taxon>
        <taxon>Desulfatiglans</taxon>
        <taxon>environmental samples</taxon>
    </lineage>
</organism>
<sequence length="411" mass="44664">MGMGKDHRQRLRPAARGICILTAWFGLWALAPVAPALAAGMEKCLDSLQAREAVLVSAPSGQAVAARNEALGCVPASTLKILTAFAAIHEMGLDYRFPTDAFLDRSGNLIIKGCGDPLLTSESLAQFARRLAGQVSEFNDLVLDDTYFDEHIRISGRGGSTNPYDAPVGALCANFNTVCVRRDGQGRLVSAEPETPLIPFAREKVRTLGVREGRVTFTHERSEATYYAGHLLEYFLEAEGCRMRGTVRRGPVPKGAEPVLRFDSPFTLETVLQRMLEFSNNFVANQVFIAMGARRYGAPGTVSKGVRIMEDVASKVLRLEGLQVAEGSGLSRENRVTPLQMIRILDAFAPYRGLLRKKPGMLFKTGTLSGVRNLAGYLQGQTGGYYAFAVFLGPSGARLDGIMDCIREGLP</sequence>
<dbReference type="GO" id="GO:0000270">
    <property type="term" value="P:peptidoglycan metabolic process"/>
    <property type="evidence" value="ECO:0007669"/>
    <property type="project" value="TreeGrafter"/>
</dbReference>
<proteinExistence type="inferred from homology"/>
<dbReference type="PRINTS" id="PR00922">
    <property type="entry name" value="DADACBPTASE3"/>
</dbReference>
<dbReference type="Gene3D" id="3.50.80.20">
    <property type="entry name" value="D-Ala-D-Ala carboxypeptidase C, peptidase S13"/>
    <property type="match status" value="1"/>
</dbReference>
<evidence type="ECO:0008006" key="4">
    <source>
        <dbReference type="Google" id="ProtNLM"/>
    </source>
</evidence>
<dbReference type="GO" id="GO:0004185">
    <property type="term" value="F:serine-type carboxypeptidase activity"/>
    <property type="evidence" value="ECO:0007669"/>
    <property type="project" value="InterPro"/>
</dbReference>
<dbReference type="EMBL" id="UPXX01000001">
    <property type="protein sequence ID" value="VBB41344.1"/>
    <property type="molecule type" value="Genomic_DNA"/>
</dbReference>
<evidence type="ECO:0000256" key="1">
    <source>
        <dbReference type="ARBA" id="ARBA00006096"/>
    </source>
</evidence>
<dbReference type="PANTHER" id="PTHR30023">
    <property type="entry name" value="D-ALANYL-D-ALANINE CARBOXYPEPTIDASE"/>
    <property type="match status" value="1"/>
</dbReference>
<dbReference type="PANTHER" id="PTHR30023:SF0">
    <property type="entry name" value="PENICILLIN-SENSITIVE CARBOXYPEPTIDASE A"/>
    <property type="match status" value="1"/>
</dbReference>
<dbReference type="AlphaFoldDB" id="A0A653A007"/>
<gene>
    <name evidence="3" type="ORF">TRIP_B10072</name>
</gene>
<dbReference type="GO" id="GO:0006508">
    <property type="term" value="P:proteolysis"/>
    <property type="evidence" value="ECO:0007669"/>
    <property type="project" value="InterPro"/>
</dbReference>
<evidence type="ECO:0000256" key="2">
    <source>
        <dbReference type="ARBA" id="ARBA00022801"/>
    </source>
</evidence>
<comment type="similarity">
    <text evidence="1">Belongs to the peptidase S13 family.</text>
</comment>